<dbReference type="Gene3D" id="3.40.190.10">
    <property type="entry name" value="Periplasmic binding protein-like II"/>
    <property type="match status" value="1"/>
</dbReference>
<keyword evidence="4" id="KW-1185">Reference proteome</keyword>
<evidence type="ECO:0000256" key="2">
    <source>
        <dbReference type="SAM" id="SignalP"/>
    </source>
</evidence>
<organism evidence="3 4">
    <name type="scientific">Variovorax humicola</name>
    <dbReference type="NCBI Taxonomy" id="1769758"/>
    <lineage>
        <taxon>Bacteria</taxon>
        <taxon>Pseudomonadati</taxon>
        <taxon>Pseudomonadota</taxon>
        <taxon>Betaproteobacteria</taxon>
        <taxon>Burkholderiales</taxon>
        <taxon>Comamonadaceae</taxon>
        <taxon>Variovorax</taxon>
    </lineage>
</organism>
<gene>
    <name evidence="3" type="ORF">WKW80_20985</name>
</gene>
<dbReference type="PIRSF" id="PIRSF017082">
    <property type="entry name" value="YflP"/>
    <property type="match status" value="1"/>
</dbReference>
<reference evidence="3 4" key="1">
    <citation type="submission" date="2024-03" db="EMBL/GenBank/DDBJ databases">
        <title>Novel species of the genus Variovorax.</title>
        <authorList>
            <person name="Liu Q."/>
            <person name="Xin Y.-H."/>
        </authorList>
    </citation>
    <scope>NUCLEOTIDE SEQUENCE [LARGE SCALE GENOMIC DNA]</scope>
    <source>
        <strain evidence="3 4">KACC 18501</strain>
    </source>
</reference>
<dbReference type="Gene3D" id="3.40.190.150">
    <property type="entry name" value="Bordetella uptake gene, domain 1"/>
    <property type="match status" value="1"/>
</dbReference>
<accession>A0ABU8W5F0</accession>
<dbReference type="Pfam" id="PF03401">
    <property type="entry name" value="TctC"/>
    <property type="match status" value="1"/>
</dbReference>
<feature type="signal peptide" evidence="2">
    <location>
        <begin position="1"/>
        <end position="41"/>
    </location>
</feature>
<feature type="chain" id="PRO_5047181731" evidence="2">
    <location>
        <begin position="42"/>
        <end position="337"/>
    </location>
</feature>
<sequence length="337" mass="36192">MVAIMQTRVTTYEETALLNRIRKLALFAMLLACAMSAQSQAWPSKPIRWIVGYSPGGGTDMIARVLAEQMSQTLGQPIVVENKPGANTMIAADFVAKAQPDGYTILIADNGTLVANGALYKKLSYDPVADFAPISMIGRFQFVVLVNPSTGIKDFAELKKQVAAAPTKFNYSSVGAGSPFHIGMELIKHEAGLTINHVPYRGMAPAVQAILAGEVQMMIADVSTAMPYIKAGKLVAIASATARRNPQLPDVPTLGELGFSSFGGWQALVVPAGTPEDVKAKLGVALKAAMATPVSRKLFEEKSIDPETSTPAELKAYQQTEIVRWHKFIKDRGISLE</sequence>
<name>A0ABU8W5F0_9BURK</name>
<dbReference type="PANTHER" id="PTHR42928">
    <property type="entry name" value="TRICARBOXYLATE-BINDING PROTEIN"/>
    <property type="match status" value="1"/>
</dbReference>
<dbReference type="Proteomes" id="UP001363010">
    <property type="component" value="Unassembled WGS sequence"/>
</dbReference>
<dbReference type="InterPro" id="IPR005064">
    <property type="entry name" value="BUG"/>
</dbReference>
<evidence type="ECO:0000313" key="4">
    <source>
        <dbReference type="Proteomes" id="UP001363010"/>
    </source>
</evidence>
<protein>
    <submittedName>
        <fullName evidence="3">Tripartite tricarboxylate transporter substrate binding protein</fullName>
    </submittedName>
</protein>
<dbReference type="InterPro" id="IPR042100">
    <property type="entry name" value="Bug_dom1"/>
</dbReference>
<evidence type="ECO:0000256" key="1">
    <source>
        <dbReference type="ARBA" id="ARBA00006987"/>
    </source>
</evidence>
<comment type="similarity">
    <text evidence="1">Belongs to the UPF0065 (bug) family.</text>
</comment>
<dbReference type="SUPFAM" id="SSF53850">
    <property type="entry name" value="Periplasmic binding protein-like II"/>
    <property type="match status" value="1"/>
</dbReference>
<dbReference type="CDD" id="cd07012">
    <property type="entry name" value="PBP2_Bug_TTT"/>
    <property type="match status" value="1"/>
</dbReference>
<evidence type="ECO:0000313" key="3">
    <source>
        <dbReference type="EMBL" id="MEJ8824481.1"/>
    </source>
</evidence>
<comment type="caution">
    <text evidence="3">The sequence shown here is derived from an EMBL/GenBank/DDBJ whole genome shotgun (WGS) entry which is preliminary data.</text>
</comment>
<dbReference type="EMBL" id="JBBKZV010000014">
    <property type="protein sequence ID" value="MEJ8824481.1"/>
    <property type="molecule type" value="Genomic_DNA"/>
</dbReference>
<dbReference type="PANTHER" id="PTHR42928:SF5">
    <property type="entry name" value="BLR1237 PROTEIN"/>
    <property type="match status" value="1"/>
</dbReference>
<keyword evidence="2" id="KW-0732">Signal</keyword>
<proteinExistence type="inferred from homology"/>
<dbReference type="RefSeq" id="WP_340365506.1">
    <property type="nucleotide sequence ID" value="NZ_JBBKZV010000014.1"/>
</dbReference>